<reference evidence="1 2" key="1">
    <citation type="submission" date="2014-04" db="EMBL/GenBank/DDBJ databases">
        <authorList>
            <consortium name="International Citrus Genome Consortium"/>
            <person name="Gmitter F."/>
            <person name="Chen C."/>
            <person name="Farmerie W."/>
            <person name="Harkins T."/>
            <person name="Desany B."/>
            <person name="Mohiuddin M."/>
            <person name="Kodira C."/>
            <person name="Borodovsky M."/>
            <person name="Lomsadze A."/>
            <person name="Burns P."/>
            <person name="Jenkins J."/>
            <person name="Prochnik S."/>
            <person name="Shu S."/>
            <person name="Chapman J."/>
            <person name="Pitluck S."/>
            <person name="Schmutz J."/>
            <person name="Rokhsar D."/>
        </authorList>
    </citation>
    <scope>NUCLEOTIDE SEQUENCE</scope>
</reference>
<keyword evidence="2" id="KW-1185">Reference proteome</keyword>
<proteinExistence type="predicted"/>
<protein>
    <submittedName>
        <fullName evidence="1">Uncharacterized protein</fullName>
    </submittedName>
</protein>
<dbReference type="Proteomes" id="UP000027120">
    <property type="component" value="Unassembled WGS sequence"/>
</dbReference>
<name>A0A067F3G9_CITSI</name>
<dbReference type="AlphaFoldDB" id="A0A067F3G9"/>
<gene>
    <name evidence="1" type="ORF">CISIN_1g0010823mg</name>
</gene>
<dbReference type="EMBL" id="KK784922">
    <property type="protein sequence ID" value="KDO61939.1"/>
    <property type="molecule type" value="Genomic_DNA"/>
</dbReference>
<sequence>MVFELFAQLMTLSVLHDKDNACNISTVAMNDGICVCVHVYMLSQLRSQIMAADQTGEPCWSLVAHNVDEVEKFFKETIEN</sequence>
<evidence type="ECO:0000313" key="1">
    <source>
        <dbReference type="EMBL" id="KDO61939.1"/>
    </source>
</evidence>
<accession>A0A067F3G9</accession>
<feature type="non-terminal residue" evidence="1">
    <location>
        <position position="80"/>
    </location>
</feature>
<organism evidence="1 2">
    <name type="scientific">Citrus sinensis</name>
    <name type="common">Sweet orange</name>
    <name type="synonym">Citrus aurantium var. sinensis</name>
    <dbReference type="NCBI Taxonomy" id="2711"/>
    <lineage>
        <taxon>Eukaryota</taxon>
        <taxon>Viridiplantae</taxon>
        <taxon>Streptophyta</taxon>
        <taxon>Embryophyta</taxon>
        <taxon>Tracheophyta</taxon>
        <taxon>Spermatophyta</taxon>
        <taxon>Magnoliopsida</taxon>
        <taxon>eudicotyledons</taxon>
        <taxon>Gunneridae</taxon>
        <taxon>Pentapetalae</taxon>
        <taxon>rosids</taxon>
        <taxon>malvids</taxon>
        <taxon>Sapindales</taxon>
        <taxon>Rutaceae</taxon>
        <taxon>Aurantioideae</taxon>
        <taxon>Citrus</taxon>
    </lineage>
</organism>
<evidence type="ECO:0000313" key="2">
    <source>
        <dbReference type="Proteomes" id="UP000027120"/>
    </source>
</evidence>